<dbReference type="InterPro" id="IPR024607">
    <property type="entry name" value="Sulfatase_CS"/>
</dbReference>
<reference evidence="7 8" key="1">
    <citation type="journal article" date="2009" name="J. Bacteriol.">
        <title>Complete genome sequence of Robiginitalea biformata HTCC2501.</title>
        <authorList>
            <person name="Oh H.M."/>
            <person name="Giovannoni S.J."/>
            <person name="Lee K."/>
            <person name="Ferriera S."/>
            <person name="Johnson J."/>
            <person name="Cho J.C."/>
        </authorList>
    </citation>
    <scope>NUCLEOTIDE SEQUENCE [LARGE SCALE GENOMIC DNA]</scope>
    <source>
        <strain evidence="8">ATCC BAA-864 / HTCC2501 / KCTC 12146</strain>
    </source>
</reference>
<dbReference type="Pfam" id="PF00884">
    <property type="entry name" value="Sulfatase"/>
    <property type="match status" value="1"/>
</dbReference>
<evidence type="ECO:0000313" key="8">
    <source>
        <dbReference type="Proteomes" id="UP000009049"/>
    </source>
</evidence>
<evidence type="ECO:0000256" key="1">
    <source>
        <dbReference type="ARBA" id="ARBA00008779"/>
    </source>
</evidence>
<dbReference type="InterPro" id="IPR050738">
    <property type="entry name" value="Sulfatase"/>
</dbReference>
<organism evidence="7 8">
    <name type="scientific">Robiginitalea biformata (strain ATCC BAA-864 / DSM 15991 / KCTC 12146 / HTCC2501)</name>
    <dbReference type="NCBI Taxonomy" id="313596"/>
    <lineage>
        <taxon>Bacteria</taxon>
        <taxon>Pseudomonadati</taxon>
        <taxon>Bacteroidota</taxon>
        <taxon>Flavobacteriia</taxon>
        <taxon>Flavobacteriales</taxon>
        <taxon>Flavobacteriaceae</taxon>
        <taxon>Robiginitalea</taxon>
    </lineage>
</organism>
<keyword evidence="2" id="KW-0479">Metal-binding</keyword>
<dbReference type="PROSITE" id="PS00149">
    <property type="entry name" value="SULFATASE_2"/>
    <property type="match status" value="1"/>
</dbReference>
<dbReference type="Proteomes" id="UP000009049">
    <property type="component" value="Chromosome"/>
</dbReference>
<evidence type="ECO:0000259" key="6">
    <source>
        <dbReference type="Pfam" id="PF00884"/>
    </source>
</evidence>
<keyword evidence="8" id="KW-1185">Reference proteome</keyword>
<feature type="domain" description="Sulfatase N-terminal" evidence="6">
    <location>
        <begin position="42"/>
        <end position="355"/>
    </location>
</feature>
<evidence type="ECO:0000256" key="2">
    <source>
        <dbReference type="ARBA" id="ARBA00022723"/>
    </source>
</evidence>
<gene>
    <name evidence="7" type="ordered locus">RB2501_10772</name>
</gene>
<evidence type="ECO:0000256" key="4">
    <source>
        <dbReference type="ARBA" id="ARBA00022837"/>
    </source>
</evidence>
<proteinExistence type="inferred from homology"/>
<dbReference type="SUPFAM" id="SSF53649">
    <property type="entry name" value="Alkaline phosphatase-like"/>
    <property type="match status" value="1"/>
</dbReference>
<dbReference type="GO" id="GO:0004065">
    <property type="term" value="F:arylsulfatase activity"/>
    <property type="evidence" value="ECO:0007669"/>
    <property type="project" value="TreeGrafter"/>
</dbReference>
<comment type="similarity">
    <text evidence="1">Belongs to the sulfatase family.</text>
</comment>
<keyword evidence="5" id="KW-0732">Signal</keyword>
<dbReference type="InterPro" id="IPR017850">
    <property type="entry name" value="Alkaline_phosphatase_core_sf"/>
</dbReference>
<evidence type="ECO:0000313" key="7">
    <source>
        <dbReference type="EMBL" id="EAR14803.1"/>
    </source>
</evidence>
<keyword evidence="4" id="KW-0106">Calcium</keyword>
<evidence type="ECO:0000256" key="5">
    <source>
        <dbReference type="SAM" id="SignalP"/>
    </source>
</evidence>
<feature type="chain" id="PRO_5002667653" evidence="5">
    <location>
        <begin position="28"/>
        <end position="459"/>
    </location>
</feature>
<dbReference type="Gene3D" id="3.40.720.10">
    <property type="entry name" value="Alkaline Phosphatase, subunit A"/>
    <property type="match status" value="1"/>
</dbReference>
<dbReference type="RefSeq" id="WP_015754124.1">
    <property type="nucleotide sequence ID" value="NC_013222.1"/>
</dbReference>
<dbReference type="OrthoDB" id="9764377at2"/>
<dbReference type="InterPro" id="IPR000917">
    <property type="entry name" value="Sulfatase_N"/>
</dbReference>
<dbReference type="AlphaFoldDB" id="A4CMB1"/>
<keyword evidence="3" id="KW-0378">Hydrolase</keyword>
<dbReference type="EMBL" id="CP001712">
    <property type="protein sequence ID" value="EAR14803.1"/>
    <property type="molecule type" value="Genomic_DNA"/>
</dbReference>
<dbReference type="STRING" id="313596.RB2501_10772"/>
<accession>A4CMB1</accession>
<evidence type="ECO:0000256" key="3">
    <source>
        <dbReference type="ARBA" id="ARBA00022801"/>
    </source>
</evidence>
<sequence length="459" mass="51386">MNFHQSDSRRLCPLNAILALFSIGCLAAATGTCYAQERPDAPNILCILVDDLGYGDLSCQGATDLQSPNIDALAANGMRFTNFYANSTVCSPSRAALLTGRYPDLVGVPGVIRQNPENNWGNLADDAVLIPSELNPAGYHTGIIGKWHLGLEEPDTPNDRGFTYFKGFLGDMMDDYWDHRRGGINWMRLNREEIDPKGHATDLFTDWTIDFLKERQGEEQPFFLYLAYNAPHFPIQPPREWLDKVREREPNLTEKRAKNVAFVEHLDYSVGRVMEALKTTGLEENTLVVFVSDNGGALWYAQSNGPLRGGKQDMYEGGIRVPAIFYWKGKIAPGTTSDNTALLMDLFPTFCELAGRKPPENVDGISLVPTLTGQAQDTANRYLYWVRREGGDYGGQAYYAARFGDFKILQNTPFEPIQFFNIGQDELETTPLETDSEAYRALRAQLMEHIRTAGGVPWQ</sequence>
<dbReference type="eggNOG" id="COG3119">
    <property type="taxonomic scope" value="Bacteria"/>
</dbReference>
<dbReference type="PANTHER" id="PTHR42693">
    <property type="entry name" value="ARYLSULFATASE FAMILY MEMBER"/>
    <property type="match status" value="1"/>
</dbReference>
<dbReference type="PANTHER" id="PTHR42693:SF53">
    <property type="entry name" value="ENDO-4-O-SULFATASE"/>
    <property type="match status" value="1"/>
</dbReference>
<dbReference type="GO" id="GO:0046872">
    <property type="term" value="F:metal ion binding"/>
    <property type="evidence" value="ECO:0007669"/>
    <property type="project" value="UniProtKB-KW"/>
</dbReference>
<dbReference type="KEGG" id="rbi:RB2501_10772"/>
<feature type="signal peptide" evidence="5">
    <location>
        <begin position="1"/>
        <end position="27"/>
    </location>
</feature>
<protein>
    <submittedName>
        <fullName evidence="7">Arylsulphatase A</fullName>
    </submittedName>
</protein>
<dbReference type="HOGENOM" id="CLU_006332_10_4_10"/>
<name>A4CMB1_ROBBH</name>